<keyword evidence="4 5" id="KW-0472">Membrane</keyword>
<evidence type="ECO:0000256" key="1">
    <source>
        <dbReference type="ARBA" id="ARBA00004370"/>
    </source>
</evidence>
<keyword evidence="3 5" id="KW-1133">Transmembrane helix</keyword>
<dbReference type="Proteomes" id="UP001497497">
    <property type="component" value="Unassembled WGS sequence"/>
</dbReference>
<dbReference type="AlphaFoldDB" id="A0AAV2IDS3"/>
<proteinExistence type="predicted"/>
<feature type="non-terminal residue" evidence="7">
    <location>
        <position position="351"/>
    </location>
</feature>
<dbReference type="EMBL" id="CAXITT010000567">
    <property type="protein sequence ID" value="CAL1543645.1"/>
    <property type="molecule type" value="Genomic_DNA"/>
</dbReference>
<keyword evidence="8" id="KW-1185">Reference proteome</keyword>
<evidence type="ECO:0000313" key="8">
    <source>
        <dbReference type="Proteomes" id="UP001497497"/>
    </source>
</evidence>
<dbReference type="GO" id="GO:0016020">
    <property type="term" value="C:membrane"/>
    <property type="evidence" value="ECO:0007669"/>
    <property type="project" value="UniProtKB-SubCell"/>
</dbReference>
<evidence type="ECO:0000256" key="5">
    <source>
        <dbReference type="SAM" id="Phobius"/>
    </source>
</evidence>
<organism evidence="7 8">
    <name type="scientific">Lymnaea stagnalis</name>
    <name type="common">Great pond snail</name>
    <name type="synonym">Helix stagnalis</name>
    <dbReference type="NCBI Taxonomy" id="6523"/>
    <lineage>
        <taxon>Eukaryota</taxon>
        <taxon>Metazoa</taxon>
        <taxon>Spiralia</taxon>
        <taxon>Lophotrochozoa</taxon>
        <taxon>Mollusca</taxon>
        <taxon>Gastropoda</taxon>
        <taxon>Heterobranchia</taxon>
        <taxon>Euthyneura</taxon>
        <taxon>Panpulmonata</taxon>
        <taxon>Hygrophila</taxon>
        <taxon>Lymnaeoidea</taxon>
        <taxon>Lymnaeidae</taxon>
        <taxon>Lymnaea</taxon>
    </lineage>
</organism>
<dbReference type="PANTHER" id="PTHR46641">
    <property type="entry name" value="FMRFAMIDE RECEPTOR-RELATED"/>
    <property type="match status" value="1"/>
</dbReference>
<dbReference type="PANTHER" id="PTHR46641:SF2">
    <property type="entry name" value="FMRFAMIDE RECEPTOR"/>
    <property type="match status" value="1"/>
</dbReference>
<evidence type="ECO:0000256" key="4">
    <source>
        <dbReference type="ARBA" id="ARBA00023136"/>
    </source>
</evidence>
<reference evidence="7 8" key="1">
    <citation type="submission" date="2024-04" db="EMBL/GenBank/DDBJ databases">
        <authorList>
            <consortium name="Genoscope - CEA"/>
            <person name="William W."/>
        </authorList>
    </citation>
    <scope>NUCLEOTIDE SEQUENCE [LARGE SCALE GENOMIC DNA]</scope>
</reference>
<feature type="domain" description="G-protein coupled receptors family 1 profile" evidence="6">
    <location>
        <begin position="67"/>
        <end position="336"/>
    </location>
</feature>
<evidence type="ECO:0000313" key="7">
    <source>
        <dbReference type="EMBL" id="CAL1543645.1"/>
    </source>
</evidence>
<dbReference type="PROSITE" id="PS50262">
    <property type="entry name" value="G_PROTEIN_RECEP_F1_2"/>
    <property type="match status" value="1"/>
</dbReference>
<comment type="caution">
    <text evidence="7">The sequence shown here is derived from an EMBL/GenBank/DDBJ whole genome shotgun (WGS) entry which is preliminary data.</text>
</comment>
<sequence>MAGANDNNTGQVLTTTCTLFPNLNDQTVMTYKTIGPSKLISDELLSIISVVVKSALYQIFSAFGMTTNFLNLVVFRKMGFRDTVNVSLFALSVSDFCSLASLFWMGICYNPIFADSEISIDSRGIQYITGGWPKFYFTRVSGLITAYVTFERCLCTTMPLKVKSIVTTKRVLVVVICLYLTVAMSIAPIYVSTHIVWKWYPNKNRTQLGLVFSANRETINSITFILNGVLCNGSFFFVVLCTVVLVTNLKKSMQWKKTFTRQKDKKGGKENKASKMVTLVAVVFISCLFPGSVFSLAMYAVPEMNAGESQQNLFFALASLIHITEAFNASINTFVYLQMSSKYMQTFRQLF</sequence>
<evidence type="ECO:0000259" key="6">
    <source>
        <dbReference type="PROSITE" id="PS50262"/>
    </source>
</evidence>
<feature type="transmembrane region" description="Helical" evidence="5">
    <location>
        <begin position="224"/>
        <end position="247"/>
    </location>
</feature>
<dbReference type="InterPro" id="IPR017452">
    <property type="entry name" value="GPCR_Rhodpsn_7TM"/>
</dbReference>
<dbReference type="Pfam" id="PF10324">
    <property type="entry name" value="7TM_GPCR_Srw"/>
    <property type="match status" value="1"/>
</dbReference>
<protein>
    <recommendedName>
        <fullName evidence="6">G-protein coupled receptors family 1 profile domain-containing protein</fullName>
    </recommendedName>
</protein>
<dbReference type="GO" id="GO:0008528">
    <property type="term" value="F:G protein-coupled peptide receptor activity"/>
    <property type="evidence" value="ECO:0007669"/>
    <property type="project" value="InterPro"/>
</dbReference>
<feature type="transmembrane region" description="Helical" evidence="5">
    <location>
        <begin position="55"/>
        <end position="74"/>
    </location>
</feature>
<evidence type="ECO:0000256" key="3">
    <source>
        <dbReference type="ARBA" id="ARBA00022989"/>
    </source>
</evidence>
<dbReference type="InterPro" id="IPR019427">
    <property type="entry name" value="7TM_GPCR_serpentine_rcpt_Srw"/>
</dbReference>
<feature type="transmembrane region" description="Helical" evidence="5">
    <location>
        <begin position="313"/>
        <end position="337"/>
    </location>
</feature>
<comment type="subcellular location">
    <subcellularLocation>
        <location evidence="1">Membrane</location>
    </subcellularLocation>
</comment>
<feature type="transmembrane region" description="Helical" evidence="5">
    <location>
        <begin position="132"/>
        <end position="150"/>
    </location>
</feature>
<dbReference type="Gene3D" id="1.20.1070.10">
    <property type="entry name" value="Rhodopsin 7-helix transmembrane proteins"/>
    <property type="match status" value="1"/>
</dbReference>
<feature type="transmembrane region" description="Helical" evidence="5">
    <location>
        <begin position="86"/>
        <end position="112"/>
    </location>
</feature>
<dbReference type="SUPFAM" id="SSF81321">
    <property type="entry name" value="Family A G protein-coupled receptor-like"/>
    <property type="match status" value="1"/>
</dbReference>
<dbReference type="InterPro" id="IPR052954">
    <property type="entry name" value="GPCR-Ligand_Int"/>
</dbReference>
<name>A0AAV2IDS3_LYMST</name>
<feature type="transmembrane region" description="Helical" evidence="5">
    <location>
        <begin position="276"/>
        <end position="301"/>
    </location>
</feature>
<gene>
    <name evidence="7" type="ORF">GSLYS_00017179001</name>
</gene>
<evidence type="ECO:0000256" key="2">
    <source>
        <dbReference type="ARBA" id="ARBA00022692"/>
    </source>
</evidence>
<keyword evidence="2 5" id="KW-0812">Transmembrane</keyword>
<feature type="transmembrane region" description="Helical" evidence="5">
    <location>
        <begin position="171"/>
        <end position="191"/>
    </location>
</feature>
<accession>A0AAV2IDS3</accession>